<evidence type="ECO:0000313" key="2">
    <source>
        <dbReference type="EMBL" id="GIY28000.1"/>
    </source>
</evidence>
<organism evidence="2 3">
    <name type="scientific">Caerostris extrusa</name>
    <name type="common">Bark spider</name>
    <name type="synonym">Caerostris bankana</name>
    <dbReference type="NCBI Taxonomy" id="172846"/>
    <lineage>
        <taxon>Eukaryota</taxon>
        <taxon>Metazoa</taxon>
        <taxon>Ecdysozoa</taxon>
        <taxon>Arthropoda</taxon>
        <taxon>Chelicerata</taxon>
        <taxon>Arachnida</taxon>
        <taxon>Araneae</taxon>
        <taxon>Araneomorphae</taxon>
        <taxon>Entelegynae</taxon>
        <taxon>Araneoidea</taxon>
        <taxon>Araneidae</taxon>
        <taxon>Caerostris</taxon>
    </lineage>
</organism>
<accession>A0AAV4S2X6</accession>
<gene>
    <name evidence="2" type="ORF">CEXT_441231</name>
</gene>
<dbReference type="EMBL" id="BPLR01008891">
    <property type="protein sequence ID" value="GIY28000.1"/>
    <property type="molecule type" value="Genomic_DNA"/>
</dbReference>
<evidence type="ECO:0000313" key="3">
    <source>
        <dbReference type="Proteomes" id="UP001054945"/>
    </source>
</evidence>
<protein>
    <submittedName>
        <fullName evidence="2">Uncharacterized protein</fullName>
    </submittedName>
</protein>
<feature type="compositionally biased region" description="Basic and acidic residues" evidence="1">
    <location>
        <begin position="30"/>
        <end position="44"/>
    </location>
</feature>
<evidence type="ECO:0000256" key="1">
    <source>
        <dbReference type="SAM" id="MobiDB-lite"/>
    </source>
</evidence>
<sequence>MECLREKKKVAEKSRRTNAYHSSKRNWQQSRDEKRRKNEKKSYRDYQSSFEVTKICKVECLSKGEEYQLPSKEKGDNRHILCRQKEEVAFESFDSFCARLTVLPGSCKPRTLFCYSKDILLQVSRHSRKSGWT</sequence>
<comment type="caution">
    <text evidence="2">The sequence shown here is derived from an EMBL/GenBank/DDBJ whole genome shotgun (WGS) entry which is preliminary data.</text>
</comment>
<keyword evidence="3" id="KW-1185">Reference proteome</keyword>
<dbReference type="Proteomes" id="UP001054945">
    <property type="component" value="Unassembled WGS sequence"/>
</dbReference>
<proteinExistence type="predicted"/>
<feature type="region of interest" description="Disordered" evidence="1">
    <location>
        <begin position="1"/>
        <end position="46"/>
    </location>
</feature>
<dbReference type="AlphaFoldDB" id="A0AAV4S2X6"/>
<reference evidence="2 3" key="1">
    <citation type="submission" date="2021-06" db="EMBL/GenBank/DDBJ databases">
        <title>Caerostris extrusa draft genome.</title>
        <authorList>
            <person name="Kono N."/>
            <person name="Arakawa K."/>
        </authorList>
    </citation>
    <scope>NUCLEOTIDE SEQUENCE [LARGE SCALE GENOMIC DNA]</scope>
</reference>
<name>A0AAV4S2X6_CAEEX</name>